<dbReference type="InterPro" id="IPR017850">
    <property type="entry name" value="Alkaline_phosphatase_core_sf"/>
</dbReference>
<dbReference type="Proteomes" id="UP000704712">
    <property type="component" value="Unassembled WGS sequence"/>
</dbReference>
<reference evidence="1" key="1">
    <citation type="submission" date="2020-03" db="EMBL/GenBank/DDBJ databases">
        <title>Hybrid Assembly of Korean Phytophthora infestans isolates.</title>
        <authorList>
            <person name="Prokchorchik M."/>
            <person name="Lee Y."/>
            <person name="Seo J."/>
            <person name="Cho J.-H."/>
            <person name="Park Y.-E."/>
            <person name="Jang D.-C."/>
            <person name="Im J.-S."/>
            <person name="Choi J.-G."/>
            <person name="Park H.-J."/>
            <person name="Lee G.-B."/>
            <person name="Lee Y.-G."/>
            <person name="Hong S.-Y."/>
            <person name="Cho K."/>
            <person name="Sohn K.H."/>
        </authorList>
    </citation>
    <scope>NUCLEOTIDE SEQUENCE</scope>
    <source>
        <strain evidence="1">KR_2_A2</strain>
    </source>
</reference>
<evidence type="ECO:0008006" key="3">
    <source>
        <dbReference type="Google" id="ProtNLM"/>
    </source>
</evidence>
<evidence type="ECO:0000313" key="1">
    <source>
        <dbReference type="EMBL" id="KAF4136549.1"/>
    </source>
</evidence>
<accession>A0A8S9UB92</accession>
<gene>
    <name evidence="1" type="ORF">GN958_ATG14224</name>
</gene>
<dbReference type="EMBL" id="JAACNO010001931">
    <property type="protein sequence ID" value="KAF4136549.1"/>
    <property type="molecule type" value="Genomic_DNA"/>
</dbReference>
<dbReference type="PANTHER" id="PTHR43751:SF3">
    <property type="entry name" value="SULFATASE N-TERMINAL DOMAIN-CONTAINING PROTEIN"/>
    <property type="match status" value="1"/>
</dbReference>
<evidence type="ECO:0000313" key="2">
    <source>
        <dbReference type="Proteomes" id="UP000704712"/>
    </source>
</evidence>
<protein>
    <recommendedName>
        <fullName evidence="3">Sulfatase-like protein</fullName>
    </recommendedName>
</protein>
<dbReference type="AlphaFoldDB" id="A0A8S9UB92"/>
<dbReference type="Gene3D" id="3.40.720.10">
    <property type="entry name" value="Alkaline Phosphatase, subunit A"/>
    <property type="match status" value="1"/>
</dbReference>
<comment type="caution">
    <text evidence="1">The sequence shown here is derived from an EMBL/GenBank/DDBJ whole genome shotgun (WGS) entry which is preliminary data.</text>
</comment>
<name>A0A8S9UB92_PHYIN</name>
<dbReference type="PANTHER" id="PTHR43751">
    <property type="entry name" value="SULFATASE"/>
    <property type="match status" value="1"/>
</dbReference>
<dbReference type="SUPFAM" id="SSF53649">
    <property type="entry name" value="Alkaline phosphatase-like"/>
    <property type="match status" value="1"/>
</dbReference>
<organism evidence="1 2">
    <name type="scientific">Phytophthora infestans</name>
    <name type="common">Potato late blight agent</name>
    <name type="synonym">Botrytis infestans</name>
    <dbReference type="NCBI Taxonomy" id="4787"/>
    <lineage>
        <taxon>Eukaryota</taxon>
        <taxon>Sar</taxon>
        <taxon>Stramenopiles</taxon>
        <taxon>Oomycota</taxon>
        <taxon>Peronosporomycetes</taxon>
        <taxon>Peronosporales</taxon>
        <taxon>Peronosporaceae</taxon>
        <taxon>Phytophthora</taxon>
    </lineage>
</organism>
<sequence>MANGEKKKPLFFTHYTISSHATFRLTTGLVHRDGKAYLSLLYKGKAHKDAMKRYLVLRHFTDMELGRFLDGIYAEKFQNDTIAVMGDHGQTPKAAPTMVCTACGFSYHCEGEIQ</sequence>
<dbReference type="InterPro" id="IPR052701">
    <property type="entry name" value="GAG_Ulvan_Degrading_Sulfatases"/>
</dbReference>
<proteinExistence type="predicted"/>